<protein>
    <recommendedName>
        <fullName evidence="4">Prepilin-type N-terminal cleavage/methylation domain-containing protein</fullName>
    </recommendedName>
</protein>
<sequence length="159" mass="17927">MRQHERPGLGKVTIMPSVTRHEQAGFTLLEPLIAMLIISIAAMGLAALVTRNMQQSVLSHERSMAVSQASSLMEQLWAGLCTLPEQGFVTIESQWREQMRLSMDNSLRHANWEAAPLRHSLMDDQLFYRVEAEISWGGKEPSSRHQVNLVTMLPRVTCS</sequence>
<keyword evidence="1" id="KW-1133">Transmembrane helix</keyword>
<evidence type="ECO:0000256" key="1">
    <source>
        <dbReference type="SAM" id="Phobius"/>
    </source>
</evidence>
<keyword evidence="3" id="KW-1185">Reference proteome</keyword>
<accession>A0A240UPS0</accession>
<keyword evidence="1" id="KW-0812">Transmembrane</keyword>
<dbReference type="KEGG" id="kma:B9H00_08645"/>
<reference evidence="2 3" key="1">
    <citation type="submission" date="2017-05" db="EMBL/GenBank/DDBJ databases">
        <authorList>
            <person name="Song R."/>
            <person name="Chenine A.L."/>
            <person name="Ruprecht R.M."/>
        </authorList>
    </citation>
    <scope>NUCLEOTIDE SEQUENCE [LARGE SCALE GENOMIC DNA]</scope>
    <source>
        <strain evidence="2">SW32</strain>
    </source>
</reference>
<gene>
    <name evidence="2" type="ORF">B9H00_08645</name>
</gene>
<feature type="transmembrane region" description="Helical" evidence="1">
    <location>
        <begin position="32"/>
        <end position="50"/>
    </location>
</feature>
<dbReference type="Pfam" id="PF07963">
    <property type="entry name" value="N_methyl"/>
    <property type="match status" value="1"/>
</dbReference>
<dbReference type="NCBIfam" id="TIGR02532">
    <property type="entry name" value="IV_pilin_GFxxxE"/>
    <property type="match status" value="1"/>
</dbReference>
<evidence type="ECO:0000313" key="2">
    <source>
        <dbReference type="EMBL" id="ART63115.1"/>
    </source>
</evidence>
<dbReference type="InterPro" id="IPR012902">
    <property type="entry name" value="N_methyl_site"/>
</dbReference>
<evidence type="ECO:0000313" key="3">
    <source>
        <dbReference type="Proteomes" id="UP000194457"/>
    </source>
</evidence>
<organism evidence="2 3">
    <name type="scientific">Kushneria marisflavi</name>
    <dbReference type="NCBI Taxonomy" id="157779"/>
    <lineage>
        <taxon>Bacteria</taxon>
        <taxon>Pseudomonadati</taxon>
        <taxon>Pseudomonadota</taxon>
        <taxon>Gammaproteobacteria</taxon>
        <taxon>Oceanospirillales</taxon>
        <taxon>Halomonadaceae</taxon>
        <taxon>Kushneria</taxon>
    </lineage>
</organism>
<evidence type="ECO:0008006" key="4">
    <source>
        <dbReference type="Google" id="ProtNLM"/>
    </source>
</evidence>
<proteinExistence type="predicted"/>
<dbReference type="Proteomes" id="UP000194457">
    <property type="component" value="Chromosome"/>
</dbReference>
<name>A0A240UPS0_9GAMM</name>
<dbReference type="AlphaFoldDB" id="A0A240UPS0"/>
<dbReference type="EMBL" id="CP021358">
    <property type="protein sequence ID" value="ART63115.1"/>
    <property type="molecule type" value="Genomic_DNA"/>
</dbReference>
<keyword evidence="1" id="KW-0472">Membrane</keyword>